<proteinExistence type="predicted"/>
<dbReference type="SMART" id="SM00456">
    <property type="entry name" value="WW"/>
    <property type="match status" value="1"/>
</dbReference>
<dbReference type="EMBL" id="CAMXCT030000868">
    <property type="protein sequence ID" value="CAL4771513.1"/>
    <property type="molecule type" value="Genomic_DNA"/>
</dbReference>
<reference evidence="4" key="2">
    <citation type="submission" date="2024-04" db="EMBL/GenBank/DDBJ databases">
        <authorList>
            <person name="Chen Y."/>
            <person name="Shah S."/>
            <person name="Dougan E. K."/>
            <person name="Thang M."/>
            <person name="Chan C."/>
        </authorList>
    </citation>
    <scope>NUCLEOTIDE SEQUENCE [LARGE SCALE GENOMIC DNA]</scope>
</reference>
<dbReference type="PROSITE" id="PS01159">
    <property type="entry name" value="WW_DOMAIN_1"/>
    <property type="match status" value="1"/>
</dbReference>
<feature type="compositionally biased region" description="Polar residues" evidence="1">
    <location>
        <begin position="266"/>
        <end position="282"/>
    </location>
</feature>
<dbReference type="Proteomes" id="UP001152797">
    <property type="component" value="Unassembled WGS sequence"/>
</dbReference>
<feature type="region of interest" description="Disordered" evidence="1">
    <location>
        <begin position="233"/>
        <end position="295"/>
    </location>
</feature>
<evidence type="ECO:0000313" key="6">
    <source>
        <dbReference type="Proteomes" id="UP001152797"/>
    </source>
</evidence>
<gene>
    <name evidence="3" type="ORF">C1SCF055_LOCUS11749</name>
</gene>
<sequence>MESLGLPLTPQEKRPASDRRIDQVTIDARAASPAAEPTAAEWTAKDVESCVARVLKKLERPRKAAERLIGELLPELSLPQPWVTFRNSKGKLFFLNPVSRSTTWCHPLEPALQEMAVLCKSLLELDDAWRSQLLSGQRETIDQEEQQQLSSWQLTSPGLWQHVSGDTTSMDPSHVISASSRLKRLALSKLQNPRYLSELLLMEPPALPAPKKEHTDPTYISKAIQWFINSIDDDSSCTPTPPATGRSQVGVPVASEAAPSQAAPSRSTLQGPPTSTEKSQSPEVEDSSGDPKVDVVADPHRAMASDGLMTFCLERKADAKTVPEGLVAEAVDGRGNAVGSVETVKEAEPVEDAKAPVVQEAEDLPSIATVEDAAPAGEQKPRKASEDLRSEGSAEVAHLVQQLAPVMDTPGQGHTGQSQSQSGGAEISAGETGEASASSGLADLLQQVSEILAGQMQQGASDKKASNSVREAGGAPHRAKKEIQSLEEAADPGVAGAIGTSASGSARAMSGEAATSRAMSGQATKGQAPSKVEELQGNSPGSEMPEVSQPQPGPTAANNESKLQLQVTRSLGDFDPTDPNKEERVVDYVIQHLRLLDAEKTGRISPGKLCMFFELLGMDVYDLTQAIAASKHRQDGTVDYAAFVRWLMTSET</sequence>
<dbReference type="SUPFAM" id="SSF47473">
    <property type="entry name" value="EF-hand"/>
    <property type="match status" value="1"/>
</dbReference>
<dbReference type="EMBL" id="CAMXCT010000868">
    <property type="protein sequence ID" value="CAI3984201.1"/>
    <property type="molecule type" value="Genomic_DNA"/>
</dbReference>
<feature type="compositionally biased region" description="Low complexity" evidence="1">
    <location>
        <begin position="495"/>
        <end position="508"/>
    </location>
</feature>
<evidence type="ECO:0000313" key="4">
    <source>
        <dbReference type="EMBL" id="CAL1137576.1"/>
    </source>
</evidence>
<comment type="caution">
    <text evidence="3">The sequence shown here is derived from an EMBL/GenBank/DDBJ whole genome shotgun (WGS) entry which is preliminary data.</text>
</comment>
<evidence type="ECO:0000313" key="5">
    <source>
        <dbReference type="EMBL" id="CAL4771513.1"/>
    </source>
</evidence>
<protein>
    <submittedName>
        <fullName evidence="5">WW domain-containing protein</fullName>
    </submittedName>
</protein>
<dbReference type="EMBL" id="CAMXCT020000868">
    <property type="protein sequence ID" value="CAL1137576.1"/>
    <property type="molecule type" value="Genomic_DNA"/>
</dbReference>
<dbReference type="AlphaFoldDB" id="A0A9P1FQ93"/>
<feature type="compositionally biased region" description="Low complexity" evidence="1">
    <location>
        <begin position="252"/>
        <end position="265"/>
    </location>
</feature>
<feature type="compositionally biased region" description="Low complexity" evidence="1">
    <location>
        <begin position="411"/>
        <end position="441"/>
    </location>
</feature>
<dbReference type="SUPFAM" id="SSF51045">
    <property type="entry name" value="WW domain"/>
    <property type="match status" value="1"/>
</dbReference>
<feature type="region of interest" description="Disordered" evidence="1">
    <location>
        <begin position="1"/>
        <end position="21"/>
    </location>
</feature>
<evidence type="ECO:0000313" key="3">
    <source>
        <dbReference type="EMBL" id="CAI3984201.1"/>
    </source>
</evidence>
<dbReference type="PROSITE" id="PS50020">
    <property type="entry name" value="WW_DOMAIN_2"/>
    <property type="match status" value="1"/>
</dbReference>
<dbReference type="OrthoDB" id="436838at2759"/>
<name>A0A9P1FQ93_9DINO</name>
<feature type="region of interest" description="Disordered" evidence="1">
    <location>
        <begin position="369"/>
        <end position="441"/>
    </location>
</feature>
<evidence type="ECO:0000259" key="2">
    <source>
        <dbReference type="PROSITE" id="PS50020"/>
    </source>
</evidence>
<feature type="compositionally biased region" description="Polar residues" evidence="1">
    <location>
        <begin position="517"/>
        <end position="527"/>
    </location>
</feature>
<dbReference type="InterPro" id="IPR011992">
    <property type="entry name" value="EF-hand-dom_pair"/>
</dbReference>
<dbReference type="InterPro" id="IPR036020">
    <property type="entry name" value="WW_dom_sf"/>
</dbReference>
<evidence type="ECO:0000256" key="1">
    <source>
        <dbReference type="SAM" id="MobiDB-lite"/>
    </source>
</evidence>
<dbReference type="InterPro" id="IPR001202">
    <property type="entry name" value="WW_dom"/>
</dbReference>
<feature type="domain" description="WW" evidence="2">
    <location>
        <begin position="76"/>
        <end position="109"/>
    </location>
</feature>
<accession>A0A9P1FQ93</accession>
<reference evidence="3" key="1">
    <citation type="submission" date="2022-10" db="EMBL/GenBank/DDBJ databases">
        <authorList>
            <person name="Chen Y."/>
            <person name="Dougan E. K."/>
            <person name="Chan C."/>
            <person name="Rhodes N."/>
            <person name="Thang M."/>
        </authorList>
    </citation>
    <scope>NUCLEOTIDE SEQUENCE</scope>
</reference>
<feature type="compositionally biased region" description="Basic and acidic residues" evidence="1">
    <location>
        <begin position="11"/>
        <end position="21"/>
    </location>
</feature>
<dbReference type="CDD" id="cd00201">
    <property type="entry name" value="WW"/>
    <property type="match status" value="1"/>
</dbReference>
<keyword evidence="6" id="KW-1185">Reference proteome</keyword>
<feature type="compositionally biased region" description="Basic and acidic residues" evidence="1">
    <location>
        <begin position="379"/>
        <end position="392"/>
    </location>
</feature>
<organism evidence="3">
    <name type="scientific">Cladocopium goreaui</name>
    <dbReference type="NCBI Taxonomy" id="2562237"/>
    <lineage>
        <taxon>Eukaryota</taxon>
        <taxon>Sar</taxon>
        <taxon>Alveolata</taxon>
        <taxon>Dinophyceae</taxon>
        <taxon>Suessiales</taxon>
        <taxon>Symbiodiniaceae</taxon>
        <taxon>Cladocopium</taxon>
    </lineage>
</organism>
<feature type="region of interest" description="Disordered" evidence="1">
    <location>
        <begin position="453"/>
        <end position="559"/>
    </location>
</feature>